<gene>
    <name evidence="1" type="ORF">GCM10010977_22020</name>
</gene>
<organism evidence="1 2">
    <name type="scientific">Citricoccus zhacaiensis</name>
    <dbReference type="NCBI Taxonomy" id="489142"/>
    <lineage>
        <taxon>Bacteria</taxon>
        <taxon>Bacillati</taxon>
        <taxon>Actinomycetota</taxon>
        <taxon>Actinomycetes</taxon>
        <taxon>Micrococcales</taxon>
        <taxon>Micrococcaceae</taxon>
        <taxon>Citricoccus</taxon>
    </lineage>
</organism>
<keyword evidence="2" id="KW-1185">Reference proteome</keyword>
<dbReference type="EMBL" id="BMLQ01000006">
    <property type="protein sequence ID" value="GGO46626.1"/>
    <property type="molecule type" value="Genomic_DNA"/>
</dbReference>
<comment type="caution">
    <text evidence="1">The sequence shown here is derived from an EMBL/GenBank/DDBJ whole genome shotgun (WGS) entry which is preliminary data.</text>
</comment>
<protein>
    <submittedName>
        <fullName evidence="1">Uncharacterized protein</fullName>
    </submittedName>
</protein>
<proteinExistence type="predicted"/>
<reference evidence="2" key="1">
    <citation type="journal article" date="2019" name="Int. J. Syst. Evol. Microbiol.">
        <title>The Global Catalogue of Microorganisms (GCM) 10K type strain sequencing project: providing services to taxonomists for standard genome sequencing and annotation.</title>
        <authorList>
            <consortium name="The Broad Institute Genomics Platform"/>
            <consortium name="The Broad Institute Genome Sequencing Center for Infectious Disease"/>
            <person name="Wu L."/>
            <person name="Ma J."/>
        </authorList>
    </citation>
    <scope>NUCLEOTIDE SEQUENCE [LARGE SCALE GENOMIC DNA]</scope>
    <source>
        <strain evidence="2">CGMCC 1.7064</strain>
    </source>
</reference>
<dbReference type="Proteomes" id="UP000642509">
    <property type="component" value="Unassembled WGS sequence"/>
</dbReference>
<evidence type="ECO:0000313" key="1">
    <source>
        <dbReference type="EMBL" id="GGO46626.1"/>
    </source>
</evidence>
<sequence length="117" mass="12655">MSGSQLQVLVSRAPVRNTPSCGKPFFLFVDGGHSVQIGGPHSAGWHVHNVAQYSRGVLVSDRELFPPVQFLARAVSEAEVHDVFPGVPMLGESSHHIYRLADVTLAIREPEDVDAAT</sequence>
<name>A0ABQ2M423_9MICC</name>
<accession>A0ABQ2M423</accession>
<evidence type="ECO:0000313" key="2">
    <source>
        <dbReference type="Proteomes" id="UP000642509"/>
    </source>
</evidence>